<dbReference type="Proteomes" id="UP001316803">
    <property type="component" value="Unassembled WGS sequence"/>
</dbReference>
<reference evidence="2 3" key="1">
    <citation type="submission" date="2022-12" db="EMBL/GenBank/DDBJ databases">
        <title>Genomic features and morphological characterization of a novel Knufia sp. strain isolated from spacecraft assembly facility.</title>
        <authorList>
            <person name="Teixeira M."/>
            <person name="Chander A.M."/>
            <person name="Stajich J.E."/>
            <person name="Venkateswaran K."/>
        </authorList>
    </citation>
    <scope>NUCLEOTIDE SEQUENCE [LARGE SCALE GENOMIC DNA]</scope>
    <source>
        <strain evidence="2 3">FJI-L2-BK-P2</strain>
    </source>
</reference>
<protein>
    <submittedName>
        <fullName evidence="2">Uncharacterized protein</fullName>
    </submittedName>
</protein>
<accession>A0AAN8EZV2</accession>
<dbReference type="EMBL" id="JAKLMC020000009">
    <property type="protein sequence ID" value="KAK5954328.1"/>
    <property type="molecule type" value="Genomic_DNA"/>
</dbReference>
<proteinExistence type="predicted"/>
<gene>
    <name evidence="2" type="ORF">OHC33_004901</name>
</gene>
<evidence type="ECO:0000313" key="2">
    <source>
        <dbReference type="EMBL" id="KAK5954328.1"/>
    </source>
</evidence>
<organism evidence="2 3">
    <name type="scientific">Knufia fluminis</name>
    <dbReference type="NCBI Taxonomy" id="191047"/>
    <lineage>
        <taxon>Eukaryota</taxon>
        <taxon>Fungi</taxon>
        <taxon>Dikarya</taxon>
        <taxon>Ascomycota</taxon>
        <taxon>Pezizomycotina</taxon>
        <taxon>Eurotiomycetes</taxon>
        <taxon>Chaetothyriomycetidae</taxon>
        <taxon>Chaetothyriales</taxon>
        <taxon>Trichomeriaceae</taxon>
        <taxon>Knufia</taxon>
    </lineage>
</organism>
<evidence type="ECO:0000313" key="3">
    <source>
        <dbReference type="Proteomes" id="UP001316803"/>
    </source>
</evidence>
<keyword evidence="3" id="KW-1185">Reference proteome</keyword>
<dbReference type="AlphaFoldDB" id="A0AAN8EZV2"/>
<name>A0AAN8EZV2_9EURO</name>
<sequence>MPHSPFTETVYPAIDDLERCEQELQQHRDDYECDGELETKTQQTALLGMCGSLISLCRFLEKKLDAKDKKIRNLEETIKSMTTQLCQAESRMRKKNSSYEFVRQKLEKLENPNVHDPTKAPIPDTTLDSKFQWVEETIVPQKRPRCNS</sequence>
<evidence type="ECO:0000256" key="1">
    <source>
        <dbReference type="SAM" id="Coils"/>
    </source>
</evidence>
<comment type="caution">
    <text evidence="2">The sequence shown here is derived from an EMBL/GenBank/DDBJ whole genome shotgun (WGS) entry which is preliminary data.</text>
</comment>
<feature type="coiled-coil region" evidence="1">
    <location>
        <begin position="14"/>
        <end position="84"/>
    </location>
</feature>
<keyword evidence="1" id="KW-0175">Coiled coil</keyword>